<dbReference type="InterPro" id="IPR016181">
    <property type="entry name" value="Acyl_CoA_acyltransferase"/>
</dbReference>
<dbReference type="SUPFAM" id="SSF55729">
    <property type="entry name" value="Acyl-CoA N-acyltransferases (Nat)"/>
    <property type="match status" value="1"/>
</dbReference>
<comment type="caution">
    <text evidence="2">The sequence shown here is derived from an EMBL/GenBank/DDBJ whole genome shotgun (WGS) entry which is preliminary data.</text>
</comment>
<evidence type="ECO:0000259" key="1">
    <source>
        <dbReference type="Pfam" id="PF13673"/>
    </source>
</evidence>
<dbReference type="Gene3D" id="3.40.630.30">
    <property type="match status" value="1"/>
</dbReference>
<dbReference type="GO" id="GO:0016747">
    <property type="term" value="F:acyltransferase activity, transferring groups other than amino-acyl groups"/>
    <property type="evidence" value="ECO:0007669"/>
    <property type="project" value="InterPro"/>
</dbReference>
<organism evidence="2 3">
    <name type="scientific">Thalassotalea euphylliae</name>
    <dbReference type="NCBI Taxonomy" id="1655234"/>
    <lineage>
        <taxon>Bacteria</taxon>
        <taxon>Pseudomonadati</taxon>
        <taxon>Pseudomonadota</taxon>
        <taxon>Gammaproteobacteria</taxon>
        <taxon>Alteromonadales</taxon>
        <taxon>Colwelliaceae</taxon>
        <taxon>Thalassotalea</taxon>
    </lineage>
</organism>
<reference evidence="2 3" key="1">
    <citation type="submission" date="2018-08" db="EMBL/GenBank/DDBJ databases">
        <title>Thalassotalea euphylliae genome.</title>
        <authorList>
            <person name="Summers S."/>
            <person name="Rice S.A."/>
            <person name="Freckelton M.L."/>
            <person name="Nedved B.T."/>
            <person name="Hadfield M.G."/>
        </authorList>
    </citation>
    <scope>NUCLEOTIDE SEQUENCE [LARGE SCALE GENOMIC DNA]</scope>
    <source>
        <strain evidence="2 3">H1</strain>
    </source>
</reference>
<proteinExistence type="predicted"/>
<evidence type="ECO:0000313" key="3">
    <source>
        <dbReference type="Proteomes" id="UP000256478"/>
    </source>
</evidence>
<feature type="domain" description="N-acetyltransferase" evidence="1">
    <location>
        <begin position="61"/>
        <end position="133"/>
    </location>
</feature>
<protein>
    <submittedName>
        <fullName evidence="2">N-acetyltransferase</fullName>
    </submittedName>
</protein>
<dbReference type="Proteomes" id="UP000256478">
    <property type="component" value="Unassembled WGS sequence"/>
</dbReference>
<keyword evidence="2" id="KW-0808">Transferase</keyword>
<accession>A0A3E0TTJ0</accession>
<dbReference type="EMBL" id="QUOU01000001">
    <property type="protein sequence ID" value="REL27235.1"/>
    <property type="molecule type" value="Genomic_DNA"/>
</dbReference>
<dbReference type="RefSeq" id="WP_116008319.1">
    <property type="nucleotide sequence ID" value="NZ_QUOU01000001.1"/>
</dbReference>
<dbReference type="InterPro" id="IPR000182">
    <property type="entry name" value="GNAT_dom"/>
</dbReference>
<sequence>MSNHQIQDKQSTQLSLCGHNPSLKQFYRSQRYSAKFKGYDQAFIITDTVLEEKNRQEQAHEQQIIAAVIISQLQLAHSQALLHALVVNKQHQKQGLAKQLLNYSLNHCSLPVTQTVCFANANLAKLYQACGFAFGTECELTSLLRDRYISYSKHQPELKIFIKEVHKGVSDK</sequence>
<name>A0A3E0TTJ0_9GAMM</name>
<dbReference type="CDD" id="cd04301">
    <property type="entry name" value="NAT_SF"/>
    <property type="match status" value="1"/>
</dbReference>
<evidence type="ECO:0000313" key="2">
    <source>
        <dbReference type="EMBL" id="REL27235.1"/>
    </source>
</evidence>
<dbReference type="Pfam" id="PF13673">
    <property type="entry name" value="Acetyltransf_10"/>
    <property type="match status" value="1"/>
</dbReference>
<gene>
    <name evidence="2" type="ORF">DXX93_12115</name>
</gene>
<dbReference type="AlphaFoldDB" id="A0A3E0TTJ0"/>
<dbReference type="OrthoDB" id="6400425at2"/>